<comment type="subunit">
    <text evidence="1">Forms a complex composed of PxpA, PxpB and PxpC.</text>
</comment>
<dbReference type="NCBIfam" id="NF003814">
    <property type="entry name" value="PRK05406.1-3"/>
    <property type="match status" value="1"/>
</dbReference>
<accession>A0ABU6DVN4</accession>
<proteinExistence type="inferred from homology"/>
<dbReference type="RefSeq" id="WP_325776122.1">
    <property type="nucleotide sequence ID" value="NZ_VTDN01000013.1"/>
</dbReference>
<keyword evidence="1" id="KW-0378">Hydrolase</keyword>
<dbReference type="EC" id="3.5.2.9" evidence="1"/>
<comment type="function">
    <text evidence="1">Catalyzes the cleavage of 5-oxoproline to form L-glutamate coupled to the hydrolysis of ATP to ADP and inorganic phosphate.</text>
</comment>
<comment type="caution">
    <text evidence="2">The sequence shown here is derived from an EMBL/GenBank/DDBJ whole genome shotgun (WGS) entry which is preliminary data.</text>
</comment>
<comment type="similarity">
    <text evidence="1">Belongs to the LamB/PxpA family.</text>
</comment>
<evidence type="ECO:0000313" key="2">
    <source>
        <dbReference type="EMBL" id="MEB5477737.1"/>
    </source>
</evidence>
<dbReference type="PANTHER" id="PTHR30292">
    <property type="entry name" value="UNCHARACTERIZED PROTEIN YBGL-RELATED"/>
    <property type="match status" value="1"/>
</dbReference>
<keyword evidence="1" id="KW-0067">ATP-binding</keyword>
<dbReference type="Gene3D" id="3.20.20.370">
    <property type="entry name" value="Glycoside hydrolase/deacetylase"/>
    <property type="match status" value="1"/>
</dbReference>
<dbReference type="Proteomes" id="UP001339883">
    <property type="component" value="Unassembled WGS sequence"/>
</dbReference>
<organism evidence="2 3">
    <name type="scientific">Acinetobacter pollinis</name>
    <dbReference type="NCBI Taxonomy" id="2605270"/>
    <lineage>
        <taxon>Bacteria</taxon>
        <taxon>Pseudomonadati</taxon>
        <taxon>Pseudomonadota</taxon>
        <taxon>Gammaproteobacteria</taxon>
        <taxon>Moraxellales</taxon>
        <taxon>Moraxellaceae</taxon>
        <taxon>Acinetobacter</taxon>
    </lineage>
</organism>
<name>A0ABU6DVN4_9GAMM</name>
<dbReference type="HAMAP" id="MF_00691">
    <property type="entry name" value="PxpA"/>
    <property type="match status" value="1"/>
</dbReference>
<dbReference type="InterPro" id="IPR011330">
    <property type="entry name" value="Glyco_hydro/deAcase_b/a-brl"/>
</dbReference>
<keyword evidence="3" id="KW-1185">Reference proteome</keyword>
<evidence type="ECO:0000313" key="3">
    <source>
        <dbReference type="Proteomes" id="UP001339883"/>
    </source>
</evidence>
<protein>
    <recommendedName>
        <fullName evidence="1">5-oxoprolinase subunit A</fullName>
        <shortName evidence="1">5-OPase subunit A</shortName>
        <ecNumber evidence="1">3.5.2.9</ecNumber>
    </recommendedName>
    <alternativeName>
        <fullName evidence="1">5-oxoprolinase (ATP-hydrolyzing) subunit A</fullName>
    </alternativeName>
</protein>
<dbReference type="InterPro" id="IPR005501">
    <property type="entry name" value="LamB/YcsF/PxpA-like"/>
</dbReference>
<dbReference type="CDD" id="cd10787">
    <property type="entry name" value="LamB_YcsF_like"/>
    <property type="match status" value="1"/>
</dbReference>
<dbReference type="EMBL" id="VTDN01000013">
    <property type="protein sequence ID" value="MEB5477737.1"/>
    <property type="molecule type" value="Genomic_DNA"/>
</dbReference>
<dbReference type="SUPFAM" id="SSF88713">
    <property type="entry name" value="Glycoside hydrolase/deacetylase"/>
    <property type="match status" value="1"/>
</dbReference>
<comment type="catalytic activity">
    <reaction evidence="1">
        <text>5-oxo-L-proline + ATP + 2 H2O = L-glutamate + ADP + phosphate + H(+)</text>
        <dbReference type="Rhea" id="RHEA:10348"/>
        <dbReference type="ChEBI" id="CHEBI:15377"/>
        <dbReference type="ChEBI" id="CHEBI:15378"/>
        <dbReference type="ChEBI" id="CHEBI:29985"/>
        <dbReference type="ChEBI" id="CHEBI:30616"/>
        <dbReference type="ChEBI" id="CHEBI:43474"/>
        <dbReference type="ChEBI" id="CHEBI:58402"/>
        <dbReference type="ChEBI" id="CHEBI:456216"/>
        <dbReference type="EC" id="3.5.2.9"/>
    </reaction>
</comment>
<sequence length="257" mass="27605">MNIDLNSDLGESFGSWHMGNDKEILKIVTSANIACGFHAGDPQGMLKTIKQAYVCGVAIGAHVSYPDLVGFGRRNMDLSYDELYADVLYQISALSGMAKSVGAEVTYVKPHGALYNTISKDLQQAQAVVDAICAFNSSLYLVALAGSPLIHFAKEKGLSVISEAFADRAYHSDGTLVSRKIDGAVLHDYDEIALRVVNMVKTGHVQSIEGHLTPIQADSICVHGDTKGALEISQKITQVLTEENISIRSFSSLKGGQ</sequence>
<dbReference type="NCBIfam" id="NF003816">
    <property type="entry name" value="PRK05406.1-5"/>
    <property type="match status" value="1"/>
</dbReference>
<reference evidence="2 3" key="1">
    <citation type="submission" date="2019-08" db="EMBL/GenBank/DDBJ databases">
        <title>Five species of Acinetobacter isolated from floral nectar and animal pollinators.</title>
        <authorList>
            <person name="Hendry T.A."/>
        </authorList>
    </citation>
    <scope>NUCLEOTIDE SEQUENCE [LARGE SCALE GENOMIC DNA]</scope>
    <source>
        <strain evidence="2 3">MD18.27</strain>
    </source>
</reference>
<gene>
    <name evidence="1" type="primary">pxpA</name>
    <name evidence="2" type="ORF">I2F25_11905</name>
</gene>
<keyword evidence="1" id="KW-0547">Nucleotide-binding</keyword>
<evidence type="ECO:0000256" key="1">
    <source>
        <dbReference type="HAMAP-Rule" id="MF_00691"/>
    </source>
</evidence>
<dbReference type="PANTHER" id="PTHR30292:SF0">
    <property type="entry name" value="5-OXOPROLINASE SUBUNIT A"/>
    <property type="match status" value="1"/>
</dbReference>
<dbReference type="Pfam" id="PF03746">
    <property type="entry name" value="LamB_YcsF"/>
    <property type="match status" value="1"/>
</dbReference>